<dbReference type="InterPro" id="IPR001810">
    <property type="entry name" value="F-box_dom"/>
</dbReference>
<reference evidence="2" key="1">
    <citation type="submission" date="2020-07" db="EMBL/GenBank/DDBJ databases">
        <title>Genome sequence and genetic diversity analysis of an under-domesticated orphan crop, white fonio (Digitaria exilis).</title>
        <authorList>
            <person name="Bennetzen J.L."/>
            <person name="Chen S."/>
            <person name="Ma X."/>
            <person name="Wang X."/>
            <person name="Yssel A.E.J."/>
            <person name="Chaluvadi S.R."/>
            <person name="Johnson M."/>
            <person name="Gangashetty P."/>
            <person name="Hamidou F."/>
            <person name="Sanogo M.D."/>
            <person name="Zwaenepoel A."/>
            <person name="Wallace J."/>
            <person name="Van De Peer Y."/>
            <person name="Van Deynze A."/>
        </authorList>
    </citation>
    <scope>NUCLEOTIDE SEQUENCE</scope>
    <source>
        <tissue evidence="2">Leaves</tissue>
    </source>
</reference>
<dbReference type="PANTHER" id="PTHR32133">
    <property type="entry name" value="OS07G0120400 PROTEIN"/>
    <property type="match status" value="1"/>
</dbReference>
<dbReference type="Gene3D" id="1.20.1280.50">
    <property type="match status" value="1"/>
</dbReference>
<dbReference type="SMART" id="SM00256">
    <property type="entry name" value="FBOX"/>
    <property type="match status" value="1"/>
</dbReference>
<proteinExistence type="predicted"/>
<dbReference type="Pfam" id="PF23635">
    <property type="entry name" value="Beta-prop_AT5G49610-like"/>
    <property type="match status" value="1"/>
</dbReference>
<gene>
    <name evidence="2" type="ORF">HU200_027874</name>
</gene>
<accession>A0A835EVY4</accession>
<name>A0A835EVY4_9POAL</name>
<feature type="domain" description="F-box" evidence="1">
    <location>
        <begin position="1"/>
        <end position="48"/>
    </location>
</feature>
<dbReference type="InterPro" id="IPR056594">
    <property type="entry name" value="AT5G49610-like_b-prop"/>
</dbReference>
<dbReference type="InterPro" id="IPR036047">
    <property type="entry name" value="F-box-like_dom_sf"/>
</dbReference>
<evidence type="ECO:0000313" key="2">
    <source>
        <dbReference type="EMBL" id="KAF8713895.1"/>
    </source>
</evidence>
<protein>
    <recommendedName>
        <fullName evidence="1">F-box domain-containing protein</fullName>
    </recommendedName>
</protein>
<evidence type="ECO:0000313" key="3">
    <source>
        <dbReference type="Proteomes" id="UP000636709"/>
    </source>
</evidence>
<dbReference type="PROSITE" id="PS50181">
    <property type="entry name" value="FBOX"/>
    <property type="match status" value="1"/>
</dbReference>
<evidence type="ECO:0000259" key="1">
    <source>
        <dbReference type="PROSITE" id="PS50181"/>
    </source>
</evidence>
<dbReference type="SUPFAM" id="SSF81383">
    <property type="entry name" value="F-box domain"/>
    <property type="match status" value="1"/>
</dbReference>
<dbReference type="OrthoDB" id="686044at2759"/>
<dbReference type="PANTHER" id="PTHR32133:SF297">
    <property type="entry name" value="F-BOX DOMAIN-CONTAINING PROTEIN"/>
    <property type="match status" value="1"/>
</dbReference>
<dbReference type="AlphaFoldDB" id="A0A835EVY4"/>
<dbReference type="EMBL" id="JACEFO010001739">
    <property type="protein sequence ID" value="KAF8713895.1"/>
    <property type="molecule type" value="Genomic_DNA"/>
</dbReference>
<keyword evidence="3" id="KW-1185">Reference proteome</keyword>
<comment type="caution">
    <text evidence="2">The sequence shown here is derived from an EMBL/GenBank/DDBJ whole genome shotgun (WGS) entry which is preliminary data.</text>
</comment>
<sequence length="369" mass="40903">MAPPLPTELEEEILLRFPPHEPELLVRASLVCKRWRRLVSAPAFRRRLRDLHRAPPMLGFLCNIAEDPEGSVAAFVSTGTFRPPGAGLGHRLPIDARHGRVLLHYYCPESSVGVLVVWGPATGDELELPLPDMHQCAYSWTAAVLCASRAPCGHLDCHRGGPFLVVFVGSGARKAFICTYSSDAATWTNPIDTETELPLDFVNLMPSVLVGNTLYFAFPVRKTLLKYDLESQEMSLIGVPSAVYMYRPVVLDSGLALATVHESKLCIWRKAAGSEQDAGWTQSRAIELETLLPSDAFLTSRPDVVGFAAGLDVIFLRARLMLFTIDLKTCEVKKVCEGRNIYSAIPYVSFHTPGTVLLELQFYNIQYEQ</sequence>
<organism evidence="2 3">
    <name type="scientific">Digitaria exilis</name>
    <dbReference type="NCBI Taxonomy" id="1010633"/>
    <lineage>
        <taxon>Eukaryota</taxon>
        <taxon>Viridiplantae</taxon>
        <taxon>Streptophyta</taxon>
        <taxon>Embryophyta</taxon>
        <taxon>Tracheophyta</taxon>
        <taxon>Spermatophyta</taxon>
        <taxon>Magnoliopsida</taxon>
        <taxon>Liliopsida</taxon>
        <taxon>Poales</taxon>
        <taxon>Poaceae</taxon>
        <taxon>PACMAD clade</taxon>
        <taxon>Panicoideae</taxon>
        <taxon>Panicodae</taxon>
        <taxon>Paniceae</taxon>
        <taxon>Anthephorinae</taxon>
        <taxon>Digitaria</taxon>
    </lineage>
</organism>
<dbReference type="Pfam" id="PF00646">
    <property type="entry name" value="F-box"/>
    <property type="match status" value="1"/>
</dbReference>
<dbReference type="Proteomes" id="UP000636709">
    <property type="component" value="Unassembled WGS sequence"/>
</dbReference>